<dbReference type="FunFam" id="3.40.50.300:FF:000370">
    <property type="entry name" value="Structural maintenance of chromosomes 3"/>
    <property type="match status" value="1"/>
</dbReference>
<dbReference type="Gene3D" id="1.20.1060.20">
    <property type="match status" value="1"/>
</dbReference>
<dbReference type="InterPro" id="IPR003395">
    <property type="entry name" value="RecF/RecN/SMC_N"/>
</dbReference>
<dbReference type="SUPFAM" id="SSF75553">
    <property type="entry name" value="Smc hinge domain"/>
    <property type="match status" value="1"/>
</dbReference>
<dbReference type="Pfam" id="PF06470">
    <property type="entry name" value="SMC_hinge"/>
    <property type="match status" value="1"/>
</dbReference>
<dbReference type="GO" id="GO:0051301">
    <property type="term" value="P:cell division"/>
    <property type="evidence" value="ECO:0007669"/>
    <property type="project" value="UniProtKB-KW"/>
</dbReference>
<keyword evidence="3" id="KW-0132">Cell division</keyword>
<feature type="domain" description="SMC hinge" evidence="11">
    <location>
        <begin position="522"/>
        <end position="634"/>
    </location>
</feature>
<feature type="region of interest" description="Disordered" evidence="10">
    <location>
        <begin position="823"/>
        <end position="850"/>
    </location>
</feature>
<evidence type="ECO:0000256" key="4">
    <source>
        <dbReference type="ARBA" id="ARBA00022776"/>
    </source>
</evidence>
<keyword evidence="4" id="KW-0498">Mitosis</keyword>
<evidence type="ECO:0000313" key="12">
    <source>
        <dbReference type="EMBL" id="KAK1769218.1"/>
    </source>
</evidence>
<keyword evidence="13" id="KW-1185">Reference proteome</keyword>
<name>A0AAJ0C579_9PEZI</name>
<dbReference type="InterPro" id="IPR036277">
    <property type="entry name" value="SMC_hinge_sf"/>
</dbReference>
<dbReference type="Gene3D" id="3.30.70.1620">
    <property type="match status" value="1"/>
</dbReference>
<dbReference type="FunFam" id="3.40.50.300:FF:000424">
    <property type="entry name" value="Structural maintenance of chromosomes 3"/>
    <property type="match status" value="1"/>
</dbReference>
<accession>A0AAJ0C579</accession>
<dbReference type="SUPFAM" id="SSF52540">
    <property type="entry name" value="P-loop containing nucleoside triphosphate hydrolases"/>
    <property type="match status" value="1"/>
</dbReference>
<dbReference type="InterPro" id="IPR024704">
    <property type="entry name" value="SMC"/>
</dbReference>
<organism evidence="12 13">
    <name type="scientific">Phialemonium atrogriseum</name>
    <dbReference type="NCBI Taxonomy" id="1093897"/>
    <lineage>
        <taxon>Eukaryota</taxon>
        <taxon>Fungi</taxon>
        <taxon>Dikarya</taxon>
        <taxon>Ascomycota</taxon>
        <taxon>Pezizomycotina</taxon>
        <taxon>Sordariomycetes</taxon>
        <taxon>Sordariomycetidae</taxon>
        <taxon>Cephalothecales</taxon>
        <taxon>Cephalothecaceae</taxon>
        <taxon>Phialemonium</taxon>
    </lineage>
</organism>
<dbReference type="GO" id="GO:0005694">
    <property type="term" value="C:chromosome"/>
    <property type="evidence" value="ECO:0007669"/>
    <property type="project" value="InterPro"/>
</dbReference>
<evidence type="ECO:0000256" key="1">
    <source>
        <dbReference type="ARBA" id="ARBA00004123"/>
    </source>
</evidence>
<dbReference type="GO" id="GO:0007059">
    <property type="term" value="P:chromosome segregation"/>
    <property type="evidence" value="ECO:0007669"/>
    <property type="project" value="UniProtKB-ARBA"/>
</dbReference>
<evidence type="ECO:0000256" key="7">
    <source>
        <dbReference type="ARBA" id="ARBA00023306"/>
    </source>
</evidence>
<dbReference type="GO" id="GO:0005524">
    <property type="term" value="F:ATP binding"/>
    <property type="evidence" value="ECO:0007669"/>
    <property type="project" value="InterPro"/>
</dbReference>
<dbReference type="PIRSF" id="PIRSF005719">
    <property type="entry name" value="SMC"/>
    <property type="match status" value="1"/>
</dbReference>
<dbReference type="AlphaFoldDB" id="A0AAJ0C579"/>
<dbReference type="CDD" id="cd03272">
    <property type="entry name" value="ABC_SMC3_euk"/>
    <property type="match status" value="1"/>
</dbReference>
<evidence type="ECO:0000256" key="2">
    <source>
        <dbReference type="ARBA" id="ARBA00005917"/>
    </source>
</evidence>
<proteinExistence type="inferred from homology"/>
<dbReference type="RefSeq" id="XP_060285431.1">
    <property type="nucleotide sequence ID" value="XM_060423806.1"/>
</dbReference>
<evidence type="ECO:0000256" key="8">
    <source>
        <dbReference type="PIRNR" id="PIRNR005719"/>
    </source>
</evidence>
<dbReference type="Proteomes" id="UP001244011">
    <property type="component" value="Unassembled WGS sequence"/>
</dbReference>
<dbReference type="SMART" id="SM00968">
    <property type="entry name" value="SMC_hinge"/>
    <property type="match status" value="1"/>
</dbReference>
<evidence type="ECO:0000256" key="3">
    <source>
        <dbReference type="ARBA" id="ARBA00022618"/>
    </source>
</evidence>
<sequence>MYIKQIIIQGFKSYKDQTIFEPFSPGTNVIVGRNGSGKSNFFAAIRFVLSDAYTQMSREERQALLHEGSGSAVMSAYVEIIFNNSDGRFVGCGEEVTVRRTIGLKKDEYSHDKRVVSKQDIIHLLESAGFSKSNPYYIVPQGRVTALTNMKESERLNLLKEIAGTSVYETRRAESLKIMAETNNKREKIDELLSYIKDRLSELEEEKEELRGFQEKDRERRCLEYAYYHQQQEAIAQKLGEIDELRQDGAGASNKDRQAFQAGEKAIAQMERKLHELQQQMELLTIERGQLEEDRRDASKAQAKAELKAKSLDETRHAREQAQRQQEAELKSVRQKIQASETELASLRPEFEKRKAEEARVKQQLDAAEAGRNRLLTKQSRSSQFKKKADRDAYLKKEIEDLNLSLSNQKANRLDAEEEVKAVQKAMSRLETEIAGLRERLEGYGGSRETLFRKLVKAQEVRDQLHEERKLLRRDDDKLESVIGNTRSAKEQAERKLSQAMDSATARGLATIRRLKQQRNIPGAYGTLAELMSVHEAYRVPVEQVAGGSLFHYVVDNEQTATLLSSELFKQQGGRITFMPLQQLRPRTANLPRAADAVPLISKIDFEPEYEKAFQQVFGKTIICPSLTIAGQYARSHGVDAITPEGDTTNKRGAMTGGYVDSRRSRLEAVRNANELRDQFDGHMAEAESIRRSIEVKDQEITRAMGELQKLEQEMRQLESGFEPLKAELRSKTAHLERETDHLGAVMNRLAAVEKNMKEFGDNLVAYEAELATEFKKALSPAEERQLEEFSDQAQQLQKEWNEVCNKRRELESHTSRLEVELRKNLRPQEDQLSSQAFENASASGASGSYQDAQKELKKAQKAASEVQRLLQVTEQKLEELSGNISEVDAQKSQREQEQQELARHIEKQQKRIMKEAQKKALLTNQAAELAKSIRDLGVLPEEAFGKYERMKSETISSRLKKVNEALKKFKHVNKKAFEQYNSFTTQQENLLKRRKELDSSQKSIEELVSHLDQVKDEQIERTFKQVSREFANIFERLVPAGHGRLVIQRKTDRRQDPVDSDEEQRGGVENYTGVGISVSFNSKTMDEQQKIQQLSGGQKSLCALCLIFAIQATESSPMVIFDEVDANLDAQYRTAVASLLDSISKEAGTQFICTTFRPEIVRVANKCYGVLFRNKNSTIDCVSTEDALNFVEGQKP</sequence>
<reference evidence="12" key="1">
    <citation type="submission" date="2023-06" db="EMBL/GenBank/DDBJ databases">
        <title>Genome-scale phylogeny and comparative genomics of the fungal order Sordariales.</title>
        <authorList>
            <consortium name="Lawrence Berkeley National Laboratory"/>
            <person name="Hensen N."/>
            <person name="Bonometti L."/>
            <person name="Westerberg I."/>
            <person name="Brannstrom I.O."/>
            <person name="Guillou S."/>
            <person name="Cros-Aarteil S."/>
            <person name="Calhoun S."/>
            <person name="Haridas S."/>
            <person name="Kuo A."/>
            <person name="Mondo S."/>
            <person name="Pangilinan J."/>
            <person name="Riley R."/>
            <person name="Labutti K."/>
            <person name="Andreopoulos B."/>
            <person name="Lipzen A."/>
            <person name="Chen C."/>
            <person name="Yanf M."/>
            <person name="Daum C."/>
            <person name="Ng V."/>
            <person name="Clum A."/>
            <person name="Steindorff A."/>
            <person name="Ohm R."/>
            <person name="Martin F."/>
            <person name="Silar P."/>
            <person name="Natvig D."/>
            <person name="Lalanne C."/>
            <person name="Gautier V."/>
            <person name="Ament-Velasquez S.L."/>
            <person name="Kruys A."/>
            <person name="Hutchinson M.I."/>
            <person name="Powell A.J."/>
            <person name="Barry K."/>
            <person name="Miller A.N."/>
            <person name="Grigoriev I.V."/>
            <person name="Debuchy R."/>
            <person name="Gladieux P."/>
            <person name="Thoren M.H."/>
            <person name="Johannesson H."/>
        </authorList>
    </citation>
    <scope>NUCLEOTIDE SEQUENCE</scope>
    <source>
        <strain evidence="12">8032-3</strain>
    </source>
</reference>
<comment type="similarity">
    <text evidence="2">Belongs to the SMC family. SMC3 subfamily.</text>
</comment>
<dbReference type="GeneID" id="85306993"/>
<evidence type="ECO:0000256" key="9">
    <source>
        <dbReference type="SAM" id="Coils"/>
    </source>
</evidence>
<feature type="compositionally biased region" description="Polar residues" evidence="10">
    <location>
        <begin position="831"/>
        <end position="850"/>
    </location>
</feature>
<feature type="coiled-coil region" evidence="9">
    <location>
        <begin position="399"/>
        <end position="475"/>
    </location>
</feature>
<feature type="coiled-coil region" evidence="9">
    <location>
        <begin position="694"/>
        <end position="807"/>
    </location>
</feature>
<dbReference type="InterPro" id="IPR010935">
    <property type="entry name" value="SMC_hinge"/>
</dbReference>
<evidence type="ECO:0000256" key="10">
    <source>
        <dbReference type="SAM" id="MobiDB-lite"/>
    </source>
</evidence>
<dbReference type="GO" id="GO:0051276">
    <property type="term" value="P:chromosome organization"/>
    <property type="evidence" value="ECO:0007669"/>
    <property type="project" value="InterPro"/>
</dbReference>
<protein>
    <recommendedName>
        <fullName evidence="8">Structural maintenance of chromosomes protein</fullName>
    </recommendedName>
</protein>
<dbReference type="Pfam" id="PF02463">
    <property type="entry name" value="SMC_N"/>
    <property type="match status" value="1"/>
</dbReference>
<keyword evidence="5 9" id="KW-0175">Coiled coil</keyword>
<evidence type="ECO:0000256" key="6">
    <source>
        <dbReference type="ARBA" id="ARBA00023242"/>
    </source>
</evidence>
<keyword evidence="6 8" id="KW-0539">Nucleus</keyword>
<dbReference type="InterPro" id="IPR027417">
    <property type="entry name" value="P-loop_NTPase"/>
</dbReference>
<gene>
    <name evidence="12" type="ORF">QBC33DRAFT_347129</name>
</gene>
<keyword evidence="7" id="KW-0131">Cell cycle</keyword>
<dbReference type="PANTHER" id="PTHR43977">
    <property type="entry name" value="STRUCTURAL MAINTENANCE OF CHROMOSOMES PROTEIN 3"/>
    <property type="match status" value="1"/>
</dbReference>
<dbReference type="InterPro" id="IPR041741">
    <property type="entry name" value="SMC3_ABC_euk"/>
</dbReference>
<evidence type="ECO:0000256" key="5">
    <source>
        <dbReference type="ARBA" id="ARBA00023054"/>
    </source>
</evidence>
<dbReference type="GO" id="GO:0016887">
    <property type="term" value="F:ATP hydrolysis activity"/>
    <property type="evidence" value="ECO:0007669"/>
    <property type="project" value="InterPro"/>
</dbReference>
<evidence type="ECO:0000259" key="11">
    <source>
        <dbReference type="SMART" id="SM00968"/>
    </source>
</evidence>
<comment type="subcellular location">
    <subcellularLocation>
        <location evidence="1 8">Nucleus</location>
    </subcellularLocation>
</comment>
<feature type="coiled-coil region" evidence="9">
    <location>
        <begin position="850"/>
        <end position="926"/>
    </location>
</feature>
<dbReference type="Gene3D" id="3.40.50.300">
    <property type="entry name" value="P-loop containing nucleotide triphosphate hydrolases"/>
    <property type="match status" value="2"/>
</dbReference>
<dbReference type="EMBL" id="MU839003">
    <property type="protein sequence ID" value="KAK1769218.1"/>
    <property type="molecule type" value="Genomic_DNA"/>
</dbReference>
<feature type="region of interest" description="Disordered" evidence="10">
    <location>
        <begin position="292"/>
        <end position="330"/>
    </location>
</feature>
<dbReference type="GO" id="GO:0005634">
    <property type="term" value="C:nucleus"/>
    <property type="evidence" value="ECO:0007669"/>
    <property type="project" value="UniProtKB-SubCell"/>
</dbReference>
<comment type="caution">
    <text evidence="12">The sequence shown here is derived from an EMBL/GenBank/DDBJ whole genome shotgun (WGS) entry which is preliminary data.</text>
</comment>
<evidence type="ECO:0000313" key="13">
    <source>
        <dbReference type="Proteomes" id="UP001244011"/>
    </source>
</evidence>